<keyword evidence="12" id="KW-1278">Translocase</keyword>
<evidence type="ECO:0000313" key="22">
    <source>
        <dbReference type="Proteomes" id="UP000660680"/>
    </source>
</evidence>
<evidence type="ECO:0000256" key="14">
    <source>
        <dbReference type="ARBA" id="ARBA00023008"/>
    </source>
</evidence>
<protein>
    <recommendedName>
        <fullName evidence="4">P-type Cu(+) transporter</fullName>
        <ecNumber evidence="4">7.2.2.8</ecNumber>
    </recommendedName>
</protein>
<dbReference type="InterPro" id="IPR001757">
    <property type="entry name" value="P_typ_ATPase"/>
</dbReference>
<organism evidence="21 22">
    <name type="scientific">Actinokineospora fastidiosa</name>
    <dbReference type="NCBI Taxonomy" id="1816"/>
    <lineage>
        <taxon>Bacteria</taxon>
        <taxon>Bacillati</taxon>
        <taxon>Actinomycetota</taxon>
        <taxon>Actinomycetes</taxon>
        <taxon>Pseudonocardiales</taxon>
        <taxon>Pseudonocardiaceae</taxon>
        <taxon>Actinokineospora</taxon>
    </lineage>
</organism>
<evidence type="ECO:0000256" key="3">
    <source>
        <dbReference type="ARBA" id="ARBA00006024"/>
    </source>
</evidence>
<dbReference type="EC" id="7.2.2.8" evidence="4"/>
<dbReference type="Pfam" id="PF00689">
    <property type="entry name" value="Cation_ATPase_C"/>
    <property type="match status" value="1"/>
</dbReference>
<sequence length="840" mass="86284">MTATLPHPGLSADEAADRLRRTGPNRLPEPRRTPAALVLARQLVHFFAVMLWVAAGLAVLAGMPELGVAIAVVVVVNAVFSFAQEYRADRAAQRLRDLMPLRATVRRDGRAVVVAAEDLVVGDVLVLEAGDRVCADAEAVTGSGLAVDESALTGESLPVRKEPGDRLTAGTHVVEGVCQAVVTATGADTRLAAVAAVTATAGRPSSPLAVRLHHTVLVVASVAIGVGVVFFGIATLLDLPLAESFLFAVGVTVALVPEGLLPTVTLSLAVAARRMAARKALVRRLEAVETLGATTFICTDKTGTLTRNEMTVVAVWTPAGMVDISGSGYSADGAATGAPAALALLPALADSAARCSPDAHVDTRHGHPRPVGDPMEVALHVLAAKAGVPAPPHPIGRTAFDPRRRRSSVVDADGLHVVGAPDAVLPLCHAVPDEARQQLAALSERGLRLLAVAHRVTPGADERDLDLLGLIALEDPPRPDVAEAVTACRRAGIAVGMITGDHPGTAAAIAREVGLALPGSPVLTGADLPENDAALAALVDHDGIVVARVQPEDKLRIARALQSRGHVVAMTGDGVNDGPALRAADIGVAMGASGTDVAREAADLVLLDDHFGTIVAAVELGRATFANIRRFLTYHLTDNVAELAPFVLWALSGGQIPLAITVLQVLAIDIGTDLLPALALGAEPANPRTLSGPARRGQLLDGRVLRRAFGLLGPVEAAAALAAFLIVLVTGGWRLGDTADPALLATASGTAFAAIVLGQLGTAFACRSESRWAGWRGNPALLAAVAVELAVLAVFLSVPPLPDLLGGTGPTALGWALAAAVIPVVLGADLAAKAVWRRRR</sequence>
<evidence type="ECO:0000256" key="9">
    <source>
        <dbReference type="ARBA" id="ARBA00022741"/>
    </source>
</evidence>
<feature type="transmembrane region" description="Helical" evidence="19">
    <location>
        <begin position="245"/>
        <end position="271"/>
    </location>
</feature>
<comment type="similarity">
    <text evidence="3">Belongs to the cation transport ATPase (P-type) (TC 3.A.3) family. Type IB subfamily.</text>
</comment>
<dbReference type="Gene3D" id="1.20.1110.10">
    <property type="entry name" value="Calcium-transporting ATPase, transmembrane domain"/>
    <property type="match status" value="1"/>
</dbReference>
<dbReference type="PROSITE" id="PS00154">
    <property type="entry name" value="ATPASE_E1_E2"/>
    <property type="match status" value="1"/>
</dbReference>
<keyword evidence="16 19" id="KW-0472">Membrane</keyword>
<feature type="transmembrane region" description="Helical" evidence="19">
    <location>
        <begin position="708"/>
        <end position="730"/>
    </location>
</feature>
<dbReference type="GO" id="GO:0005524">
    <property type="term" value="F:ATP binding"/>
    <property type="evidence" value="ECO:0007669"/>
    <property type="project" value="UniProtKB-KW"/>
</dbReference>
<dbReference type="PANTHER" id="PTHR43294">
    <property type="entry name" value="SODIUM/POTASSIUM-TRANSPORTING ATPASE SUBUNIT ALPHA"/>
    <property type="match status" value="1"/>
</dbReference>
<dbReference type="SFLD" id="SFLDF00027">
    <property type="entry name" value="p-type_atpase"/>
    <property type="match status" value="1"/>
</dbReference>
<comment type="similarity">
    <text evidence="2">Belongs to the cation transport ATPase (P-type) (TC 3.A.3) family. Type IIA subfamily.</text>
</comment>
<keyword evidence="5" id="KW-0813">Transport</keyword>
<dbReference type="PANTHER" id="PTHR43294:SF21">
    <property type="entry name" value="CATION TRANSPORTING ATPASE"/>
    <property type="match status" value="1"/>
</dbReference>
<dbReference type="RefSeq" id="WP_189210329.1">
    <property type="nucleotide sequence ID" value="NZ_BMRB01000002.1"/>
</dbReference>
<keyword evidence="10" id="KW-0187">Copper transport</keyword>
<dbReference type="InterPro" id="IPR023298">
    <property type="entry name" value="ATPase_P-typ_TM_dom_sf"/>
</dbReference>
<evidence type="ECO:0000256" key="19">
    <source>
        <dbReference type="SAM" id="Phobius"/>
    </source>
</evidence>
<comment type="catalytic activity">
    <reaction evidence="17">
        <text>Cu(+)(in) + ATP + H2O = Cu(+)(out) + ADP + phosphate + H(+)</text>
        <dbReference type="Rhea" id="RHEA:25792"/>
        <dbReference type="ChEBI" id="CHEBI:15377"/>
        <dbReference type="ChEBI" id="CHEBI:15378"/>
        <dbReference type="ChEBI" id="CHEBI:30616"/>
        <dbReference type="ChEBI" id="CHEBI:43474"/>
        <dbReference type="ChEBI" id="CHEBI:49552"/>
        <dbReference type="ChEBI" id="CHEBI:456216"/>
        <dbReference type="EC" id="7.2.2.8"/>
    </reaction>
</comment>
<dbReference type="SFLD" id="SFLDS00003">
    <property type="entry name" value="Haloacid_Dehalogenase"/>
    <property type="match status" value="1"/>
</dbReference>
<keyword evidence="8" id="KW-0479">Metal-binding</keyword>
<dbReference type="Pfam" id="PF00122">
    <property type="entry name" value="E1-E2_ATPase"/>
    <property type="match status" value="1"/>
</dbReference>
<feature type="transmembrane region" description="Helical" evidence="19">
    <location>
        <begin position="742"/>
        <end position="766"/>
    </location>
</feature>
<evidence type="ECO:0000256" key="15">
    <source>
        <dbReference type="ARBA" id="ARBA00023065"/>
    </source>
</evidence>
<dbReference type="InterPro" id="IPR018303">
    <property type="entry name" value="ATPase_P-typ_P_site"/>
</dbReference>
<dbReference type="InterPro" id="IPR004014">
    <property type="entry name" value="ATPase_P-typ_cation-transptr_N"/>
</dbReference>
<keyword evidence="13 19" id="KW-1133">Transmembrane helix</keyword>
<evidence type="ECO:0000256" key="13">
    <source>
        <dbReference type="ARBA" id="ARBA00022989"/>
    </source>
</evidence>
<feature type="transmembrane region" description="Helical" evidence="19">
    <location>
        <begin position="212"/>
        <end position="233"/>
    </location>
</feature>
<dbReference type="InterPro" id="IPR050510">
    <property type="entry name" value="Cation_transp_ATPase_P-type"/>
</dbReference>
<comment type="subcellular location">
    <subcellularLocation>
        <location evidence="1">Cell membrane</location>
        <topology evidence="1">Multi-pass membrane protein</topology>
    </subcellularLocation>
</comment>
<dbReference type="SUPFAM" id="SSF81665">
    <property type="entry name" value="Calcium ATPase, transmembrane domain M"/>
    <property type="match status" value="1"/>
</dbReference>
<dbReference type="GO" id="GO:0140581">
    <property type="term" value="F:P-type monovalent copper transporter activity"/>
    <property type="evidence" value="ECO:0007669"/>
    <property type="project" value="UniProtKB-EC"/>
</dbReference>
<dbReference type="PRINTS" id="PR00120">
    <property type="entry name" value="HATPASE"/>
</dbReference>
<feature type="transmembrane region" description="Helical" evidence="19">
    <location>
        <begin position="66"/>
        <end position="86"/>
    </location>
</feature>
<dbReference type="InterPro" id="IPR044492">
    <property type="entry name" value="P_typ_ATPase_HD_dom"/>
</dbReference>
<evidence type="ECO:0000256" key="16">
    <source>
        <dbReference type="ARBA" id="ARBA00023136"/>
    </source>
</evidence>
<evidence type="ECO:0000259" key="20">
    <source>
        <dbReference type="SMART" id="SM00831"/>
    </source>
</evidence>
<dbReference type="Proteomes" id="UP000660680">
    <property type="component" value="Unassembled WGS sequence"/>
</dbReference>
<dbReference type="Gene3D" id="3.40.1110.10">
    <property type="entry name" value="Calcium-transporting ATPase, cytoplasmic domain N"/>
    <property type="match status" value="1"/>
</dbReference>
<dbReference type="NCBIfam" id="TIGR01494">
    <property type="entry name" value="ATPase_P-type"/>
    <property type="match status" value="3"/>
</dbReference>
<evidence type="ECO:0000256" key="6">
    <source>
        <dbReference type="ARBA" id="ARBA00022475"/>
    </source>
</evidence>
<accession>A0A918GC97</accession>
<dbReference type="InterPro" id="IPR023214">
    <property type="entry name" value="HAD_sf"/>
</dbReference>
<dbReference type="SMART" id="SM00831">
    <property type="entry name" value="Cation_ATPase_N"/>
    <property type="match status" value="1"/>
</dbReference>
<dbReference type="PRINTS" id="PR00119">
    <property type="entry name" value="CATATPASE"/>
</dbReference>
<evidence type="ECO:0000256" key="11">
    <source>
        <dbReference type="ARBA" id="ARBA00022840"/>
    </source>
</evidence>
<dbReference type="InterPro" id="IPR008250">
    <property type="entry name" value="ATPase_P-typ_transduc_dom_A_sf"/>
</dbReference>
<dbReference type="SUPFAM" id="SSF81660">
    <property type="entry name" value="Metal cation-transporting ATPase, ATP-binding domain N"/>
    <property type="match status" value="1"/>
</dbReference>
<evidence type="ECO:0000256" key="7">
    <source>
        <dbReference type="ARBA" id="ARBA00022692"/>
    </source>
</evidence>
<keyword evidence="6" id="KW-1003">Cell membrane</keyword>
<evidence type="ECO:0000256" key="17">
    <source>
        <dbReference type="ARBA" id="ARBA00049289"/>
    </source>
</evidence>
<dbReference type="GO" id="GO:0005886">
    <property type="term" value="C:plasma membrane"/>
    <property type="evidence" value="ECO:0007669"/>
    <property type="project" value="UniProtKB-SubCell"/>
</dbReference>
<evidence type="ECO:0000256" key="10">
    <source>
        <dbReference type="ARBA" id="ARBA00022796"/>
    </source>
</evidence>
<dbReference type="Gene3D" id="3.40.50.1000">
    <property type="entry name" value="HAD superfamily/HAD-like"/>
    <property type="match status" value="1"/>
</dbReference>
<dbReference type="InterPro" id="IPR059000">
    <property type="entry name" value="ATPase_P-type_domA"/>
</dbReference>
<evidence type="ECO:0000256" key="5">
    <source>
        <dbReference type="ARBA" id="ARBA00022448"/>
    </source>
</evidence>
<feature type="transmembrane region" description="Helical" evidence="19">
    <location>
        <begin position="778"/>
        <end position="800"/>
    </location>
</feature>
<dbReference type="SUPFAM" id="SSF56784">
    <property type="entry name" value="HAD-like"/>
    <property type="match status" value="1"/>
</dbReference>
<reference evidence="21" key="1">
    <citation type="journal article" date="2014" name="Int. J. Syst. Evol. Microbiol.">
        <title>Complete genome sequence of Corynebacterium casei LMG S-19264T (=DSM 44701T), isolated from a smear-ripened cheese.</title>
        <authorList>
            <consortium name="US DOE Joint Genome Institute (JGI-PGF)"/>
            <person name="Walter F."/>
            <person name="Albersmeier A."/>
            <person name="Kalinowski J."/>
            <person name="Ruckert C."/>
        </authorList>
    </citation>
    <scope>NUCLEOTIDE SEQUENCE</scope>
    <source>
        <strain evidence="21">JCM 3276</strain>
    </source>
</reference>
<feature type="transmembrane region" description="Helical" evidence="19">
    <location>
        <begin position="36"/>
        <end position="60"/>
    </location>
</feature>
<evidence type="ECO:0000256" key="8">
    <source>
        <dbReference type="ARBA" id="ARBA00022723"/>
    </source>
</evidence>
<comment type="caution">
    <text evidence="21">The sequence shown here is derived from an EMBL/GenBank/DDBJ whole genome shotgun (WGS) entry which is preliminary data.</text>
</comment>
<proteinExistence type="inferred from homology"/>
<evidence type="ECO:0000256" key="1">
    <source>
        <dbReference type="ARBA" id="ARBA00004651"/>
    </source>
</evidence>
<gene>
    <name evidence="21" type="ORF">GCM10010171_22020</name>
</gene>
<keyword evidence="14" id="KW-0186">Copper</keyword>
<dbReference type="Pfam" id="PF00702">
    <property type="entry name" value="Hydrolase"/>
    <property type="match status" value="1"/>
</dbReference>
<evidence type="ECO:0000256" key="2">
    <source>
        <dbReference type="ARBA" id="ARBA00005675"/>
    </source>
</evidence>
<keyword evidence="22" id="KW-1185">Reference proteome</keyword>
<feature type="transmembrane region" description="Helical" evidence="19">
    <location>
        <begin position="812"/>
        <end position="832"/>
    </location>
</feature>
<dbReference type="GO" id="GO:0046872">
    <property type="term" value="F:metal ion binding"/>
    <property type="evidence" value="ECO:0007669"/>
    <property type="project" value="UniProtKB-KW"/>
</dbReference>
<dbReference type="Gene3D" id="2.70.150.10">
    <property type="entry name" value="Calcium-transporting ATPase, cytoplasmic transduction domain A"/>
    <property type="match status" value="1"/>
</dbReference>
<keyword evidence="7 19" id="KW-0812">Transmembrane</keyword>
<dbReference type="SUPFAM" id="SSF81653">
    <property type="entry name" value="Calcium ATPase, transduction domain A"/>
    <property type="match status" value="1"/>
</dbReference>
<dbReference type="Pfam" id="PF00690">
    <property type="entry name" value="Cation_ATPase_N"/>
    <property type="match status" value="1"/>
</dbReference>
<dbReference type="SFLD" id="SFLDG00002">
    <property type="entry name" value="C1.7:_P-type_atpase_like"/>
    <property type="match status" value="1"/>
</dbReference>
<comment type="catalytic activity">
    <reaction evidence="18">
        <text>ATP + H2O = ADP + phosphate + H(+)</text>
        <dbReference type="Rhea" id="RHEA:13065"/>
        <dbReference type="ChEBI" id="CHEBI:15377"/>
        <dbReference type="ChEBI" id="CHEBI:15378"/>
        <dbReference type="ChEBI" id="CHEBI:30616"/>
        <dbReference type="ChEBI" id="CHEBI:43474"/>
        <dbReference type="ChEBI" id="CHEBI:456216"/>
    </reaction>
</comment>
<dbReference type="AlphaFoldDB" id="A0A918GC97"/>
<evidence type="ECO:0000256" key="4">
    <source>
        <dbReference type="ARBA" id="ARBA00012517"/>
    </source>
</evidence>
<evidence type="ECO:0000256" key="18">
    <source>
        <dbReference type="ARBA" id="ARBA00049360"/>
    </source>
</evidence>
<evidence type="ECO:0000256" key="12">
    <source>
        <dbReference type="ARBA" id="ARBA00022967"/>
    </source>
</evidence>
<name>A0A918GC97_9PSEU</name>
<keyword evidence="9" id="KW-0547">Nucleotide-binding</keyword>
<dbReference type="FunFam" id="3.40.50.1000:FF:000144">
    <property type="entry name" value="copper-transporting ATPase 1 isoform X2"/>
    <property type="match status" value="1"/>
</dbReference>
<dbReference type="EMBL" id="BMRB01000002">
    <property type="protein sequence ID" value="GGS28519.1"/>
    <property type="molecule type" value="Genomic_DNA"/>
</dbReference>
<dbReference type="GO" id="GO:0016887">
    <property type="term" value="F:ATP hydrolysis activity"/>
    <property type="evidence" value="ECO:0007669"/>
    <property type="project" value="InterPro"/>
</dbReference>
<keyword evidence="11" id="KW-0067">ATP-binding</keyword>
<dbReference type="InterPro" id="IPR023299">
    <property type="entry name" value="ATPase_P-typ_cyto_dom_N"/>
</dbReference>
<feature type="domain" description="Cation-transporting P-type ATPase N-terminal" evidence="20">
    <location>
        <begin position="1"/>
        <end position="63"/>
    </location>
</feature>
<dbReference type="InterPro" id="IPR036412">
    <property type="entry name" value="HAD-like_sf"/>
</dbReference>
<dbReference type="InterPro" id="IPR006068">
    <property type="entry name" value="ATPase_P-typ_cation-transptr_C"/>
</dbReference>
<evidence type="ECO:0000313" key="21">
    <source>
        <dbReference type="EMBL" id="GGS28519.1"/>
    </source>
</evidence>
<reference evidence="21" key="2">
    <citation type="submission" date="2020-09" db="EMBL/GenBank/DDBJ databases">
        <authorList>
            <person name="Sun Q."/>
            <person name="Ohkuma M."/>
        </authorList>
    </citation>
    <scope>NUCLEOTIDE SEQUENCE</scope>
    <source>
        <strain evidence="21">JCM 3276</strain>
    </source>
</reference>
<keyword evidence="15" id="KW-0406">Ion transport</keyword>